<dbReference type="RefSeq" id="WP_285388778.1">
    <property type="nucleotide sequence ID" value="NZ_JASSVS010000001.1"/>
</dbReference>
<dbReference type="Pfam" id="PF02643">
    <property type="entry name" value="DUF192"/>
    <property type="match status" value="1"/>
</dbReference>
<dbReference type="EMBL" id="JASSVS010000001">
    <property type="protein sequence ID" value="MDL0429536.1"/>
    <property type="molecule type" value="Genomic_DNA"/>
</dbReference>
<dbReference type="InterPro" id="IPR038695">
    <property type="entry name" value="Saro_0823-like_sf"/>
</dbReference>
<protein>
    <submittedName>
        <fullName evidence="1">DUF192 domain-containing protein</fullName>
    </submittedName>
</protein>
<proteinExistence type="predicted"/>
<evidence type="ECO:0000313" key="1">
    <source>
        <dbReference type="EMBL" id="MDL0429536.1"/>
    </source>
</evidence>
<keyword evidence="2" id="KW-1185">Reference proteome</keyword>
<dbReference type="Proteomes" id="UP001227964">
    <property type="component" value="Unassembled WGS sequence"/>
</dbReference>
<dbReference type="PANTHER" id="PTHR37953">
    <property type="entry name" value="UPF0127 PROTEIN MJ1496"/>
    <property type="match status" value="1"/>
</dbReference>
<name>A0ABT7I629_9GAMM</name>
<dbReference type="Gene3D" id="2.60.120.1140">
    <property type="entry name" value="Protein of unknown function DUF192"/>
    <property type="match status" value="1"/>
</dbReference>
<accession>A0ABT7I629</accession>
<dbReference type="InterPro" id="IPR003795">
    <property type="entry name" value="DUF192"/>
</dbReference>
<sequence>MTLLLSGCLAAVPAKGSLPVKQACLISGERANPITLEIAVSSEQRSRGLMEREALGPEAGMLFVYSNQRRADHGFWMYRTLIPLDIAYMDRHGIIRAIRQMAPCPEAQGRDCPTYRAGVPFYLALEMNHGYFESRGIEVGDRLSLAPSDCR</sequence>
<comment type="caution">
    <text evidence="1">The sequence shown here is derived from an EMBL/GenBank/DDBJ whole genome shotgun (WGS) entry which is preliminary data.</text>
</comment>
<evidence type="ECO:0000313" key="2">
    <source>
        <dbReference type="Proteomes" id="UP001227964"/>
    </source>
</evidence>
<dbReference type="PANTHER" id="PTHR37953:SF1">
    <property type="entry name" value="UPF0127 PROTEIN MJ1496"/>
    <property type="match status" value="1"/>
</dbReference>
<organism evidence="1 2">
    <name type="scientific">Marinobacter azerbaijanicus</name>
    <dbReference type="NCBI Taxonomy" id="3050455"/>
    <lineage>
        <taxon>Bacteria</taxon>
        <taxon>Pseudomonadati</taxon>
        <taxon>Pseudomonadota</taxon>
        <taxon>Gammaproteobacteria</taxon>
        <taxon>Pseudomonadales</taxon>
        <taxon>Marinobacteraceae</taxon>
        <taxon>Marinobacter</taxon>
    </lineage>
</organism>
<reference evidence="1 2" key="1">
    <citation type="submission" date="2023-06" db="EMBL/GenBank/DDBJ databases">
        <title>Marinobacter azerbaijanicus a moderately halophilic, isolated from Urmia Lake in Azerbaijan region of Iran.</title>
        <authorList>
            <person name="Sanchez-Porro C."/>
            <person name="Aghdam E.M."/>
            <person name="Saheb S.M."/>
            <person name="Tarhriz V."/>
            <person name="Kazemi E."/>
            <person name="Ammozegar M.A."/>
            <person name="Ventosa A."/>
            <person name="Hejazi M.S."/>
        </authorList>
    </citation>
    <scope>NUCLEOTIDE SEQUENCE [LARGE SCALE GENOMIC DNA]</scope>
    <source>
        <strain evidence="1 2">TBZ242</strain>
    </source>
</reference>
<gene>
    <name evidence="1" type="ORF">QPM17_00220</name>
</gene>